<dbReference type="Proteomes" id="UP000676336">
    <property type="component" value="Unassembled WGS sequence"/>
</dbReference>
<dbReference type="Proteomes" id="UP000681967">
    <property type="component" value="Unassembled WGS sequence"/>
</dbReference>
<dbReference type="EMBL" id="CAJNRG010000578">
    <property type="protein sequence ID" value="CAF2009481.1"/>
    <property type="molecule type" value="Genomic_DNA"/>
</dbReference>
<dbReference type="EMBL" id="CAJNOV010011134">
    <property type="protein sequence ID" value="CAF1439994.1"/>
    <property type="molecule type" value="Genomic_DNA"/>
</dbReference>
<evidence type="ECO:0000313" key="9">
    <source>
        <dbReference type="Proteomes" id="UP000663834"/>
    </source>
</evidence>
<dbReference type="EMBL" id="CAJNRE010010576">
    <property type="protein sequence ID" value="CAF2092483.1"/>
    <property type="molecule type" value="Genomic_DNA"/>
</dbReference>
<accession>A0A815A3D8</accession>
<evidence type="ECO:0000313" key="6">
    <source>
        <dbReference type="EMBL" id="CAF3975843.1"/>
    </source>
</evidence>
<dbReference type="OrthoDB" id="10033124at2759"/>
<dbReference type="Proteomes" id="UP000663824">
    <property type="component" value="Unassembled WGS sequence"/>
</dbReference>
<dbReference type="EMBL" id="CAJOBF010001698">
    <property type="protein sequence ID" value="CAF3975843.1"/>
    <property type="molecule type" value="Genomic_DNA"/>
</dbReference>
<dbReference type="Proteomes" id="UP000663834">
    <property type="component" value="Unassembled WGS sequence"/>
</dbReference>
<dbReference type="EMBL" id="CAJNOW010000144">
    <property type="protein sequence ID" value="CAF1251479.1"/>
    <property type="molecule type" value="Genomic_DNA"/>
</dbReference>
<evidence type="ECO:0000313" key="8">
    <source>
        <dbReference type="EMBL" id="CAF5201840.1"/>
    </source>
</evidence>
<sequence>MNTIIEKFNSECTTYINTELNTRLLALSLTSIDKTTSEHYLNEYKQCLDEQMNFVNYINEQMESLNQLKSCDTAIDTFLERLKAIHEYELKQNEIFEQILNELTKINPSSKDERQRLLQQIDELIACKTKLTNMDGNEKSTTNKLQSNSSDTFKIIL</sequence>
<dbReference type="Proteomes" id="UP000663855">
    <property type="component" value="Unassembled WGS sequence"/>
</dbReference>
<comment type="caution">
    <text evidence="1">The sequence shown here is derived from an EMBL/GenBank/DDBJ whole genome shotgun (WGS) entry which is preliminary data.</text>
</comment>
<dbReference type="Proteomes" id="UP000681720">
    <property type="component" value="Unassembled WGS sequence"/>
</dbReference>
<proteinExistence type="predicted"/>
<evidence type="ECO:0000313" key="1">
    <source>
        <dbReference type="EMBL" id="CAF1251479.1"/>
    </source>
</evidence>
<dbReference type="EMBL" id="CAJOBI010323977">
    <property type="protein sequence ID" value="CAF5189158.1"/>
    <property type="molecule type" value="Genomic_DNA"/>
</dbReference>
<evidence type="ECO:0000313" key="2">
    <source>
        <dbReference type="EMBL" id="CAF1439994.1"/>
    </source>
</evidence>
<organism evidence="1 9">
    <name type="scientific">Rotaria magnacalcarata</name>
    <dbReference type="NCBI Taxonomy" id="392030"/>
    <lineage>
        <taxon>Eukaryota</taxon>
        <taxon>Metazoa</taxon>
        <taxon>Spiralia</taxon>
        <taxon>Gnathifera</taxon>
        <taxon>Rotifera</taxon>
        <taxon>Eurotatoria</taxon>
        <taxon>Bdelloidea</taxon>
        <taxon>Philodinida</taxon>
        <taxon>Philodinidae</taxon>
        <taxon>Rotaria</taxon>
    </lineage>
</organism>
<evidence type="ECO:0000313" key="7">
    <source>
        <dbReference type="EMBL" id="CAF5189158.1"/>
    </source>
</evidence>
<gene>
    <name evidence="5" type="ORF">BYL167_LOCUS3529</name>
    <name evidence="2" type="ORF">CJN711_LOCUS24043</name>
    <name evidence="8" type="ORF">GIL414_LOCUS76860</name>
    <name evidence="1" type="ORF">KQP761_LOCUS2313</name>
    <name evidence="4" type="ORF">MBJ925_LOCUS20701</name>
    <name evidence="7" type="ORF">SMN809_LOCUS71602</name>
    <name evidence="6" type="ORF">UXM345_LOCUS14753</name>
    <name evidence="3" type="ORF">XDN619_LOCUS3693</name>
</gene>
<reference evidence="1" key="1">
    <citation type="submission" date="2021-02" db="EMBL/GenBank/DDBJ databases">
        <authorList>
            <person name="Nowell W R."/>
        </authorList>
    </citation>
    <scope>NUCLEOTIDE SEQUENCE</scope>
</reference>
<dbReference type="EMBL" id="CAJOBH010000688">
    <property type="protein sequence ID" value="CAF3810868.1"/>
    <property type="molecule type" value="Genomic_DNA"/>
</dbReference>
<evidence type="ECO:0000313" key="4">
    <source>
        <dbReference type="EMBL" id="CAF2092483.1"/>
    </source>
</evidence>
<dbReference type="Proteomes" id="UP000663887">
    <property type="component" value="Unassembled WGS sequence"/>
</dbReference>
<dbReference type="AlphaFoldDB" id="A0A815A3D8"/>
<dbReference type="Proteomes" id="UP000663842">
    <property type="component" value="Unassembled WGS sequence"/>
</dbReference>
<protein>
    <submittedName>
        <fullName evidence="1">Uncharacterized protein</fullName>
    </submittedName>
</protein>
<evidence type="ECO:0000313" key="3">
    <source>
        <dbReference type="EMBL" id="CAF2009481.1"/>
    </source>
</evidence>
<name>A0A815A3D8_9BILA</name>
<dbReference type="EMBL" id="CAJOBJ010346294">
    <property type="protein sequence ID" value="CAF5201840.1"/>
    <property type="molecule type" value="Genomic_DNA"/>
</dbReference>
<evidence type="ECO:0000313" key="5">
    <source>
        <dbReference type="EMBL" id="CAF3810868.1"/>
    </source>
</evidence>